<gene>
    <name evidence="2" type="ORF">VTL71DRAFT_15209</name>
</gene>
<evidence type="ECO:0000313" key="3">
    <source>
        <dbReference type="Proteomes" id="UP001595075"/>
    </source>
</evidence>
<accession>A0ABR4CH76</accession>
<comment type="caution">
    <text evidence="2">The sequence shown here is derived from an EMBL/GenBank/DDBJ whole genome shotgun (WGS) entry which is preliminary data.</text>
</comment>
<reference evidence="2 3" key="1">
    <citation type="journal article" date="2024" name="Commun. Biol.">
        <title>Comparative genomic analysis of thermophilic fungi reveals convergent evolutionary adaptations and gene losses.</title>
        <authorList>
            <person name="Steindorff A.S."/>
            <person name="Aguilar-Pontes M.V."/>
            <person name="Robinson A.J."/>
            <person name="Andreopoulos B."/>
            <person name="LaButti K."/>
            <person name="Kuo A."/>
            <person name="Mondo S."/>
            <person name="Riley R."/>
            <person name="Otillar R."/>
            <person name="Haridas S."/>
            <person name="Lipzen A."/>
            <person name="Grimwood J."/>
            <person name="Schmutz J."/>
            <person name="Clum A."/>
            <person name="Reid I.D."/>
            <person name="Moisan M.C."/>
            <person name="Butler G."/>
            <person name="Nguyen T.T.M."/>
            <person name="Dewar K."/>
            <person name="Conant G."/>
            <person name="Drula E."/>
            <person name="Henrissat B."/>
            <person name="Hansel C."/>
            <person name="Singer S."/>
            <person name="Hutchinson M.I."/>
            <person name="de Vries R.P."/>
            <person name="Natvig D.O."/>
            <person name="Powell A.J."/>
            <person name="Tsang A."/>
            <person name="Grigoriev I.V."/>
        </authorList>
    </citation>
    <scope>NUCLEOTIDE SEQUENCE [LARGE SCALE GENOMIC DNA]</scope>
    <source>
        <strain evidence="2 3">CBS 494.80</strain>
    </source>
</reference>
<evidence type="ECO:0000256" key="1">
    <source>
        <dbReference type="SAM" id="MobiDB-lite"/>
    </source>
</evidence>
<protein>
    <recommendedName>
        <fullName evidence="4">DNA polymerase delta subunit 4</fullName>
    </recommendedName>
</protein>
<dbReference type="PANTHER" id="PTHR14303">
    <property type="entry name" value="DNA POLYMERASE DELTA SUBUNIT 4"/>
    <property type="match status" value="1"/>
</dbReference>
<dbReference type="PANTHER" id="PTHR14303:SF0">
    <property type="entry name" value="DNA POLYMERASE DELTA SUBUNIT 4"/>
    <property type="match status" value="1"/>
</dbReference>
<evidence type="ECO:0008006" key="4">
    <source>
        <dbReference type="Google" id="ProtNLM"/>
    </source>
</evidence>
<dbReference type="Pfam" id="PF04081">
    <property type="entry name" value="DNA_pol_delta_4"/>
    <property type="match status" value="1"/>
</dbReference>
<sequence>MPATRRTRTSSSSGPAAKGAQKTLSFGNKVSKPAAGLAYTKDEKDVVSAKAHPLSKTDTIDIEPSVQPESEVEAAVEEVVQAQAEPKISKTVKKDGGEAEARARAEKITDAQIKKYWRGCEAQRRTKQVHHEDVGVEEKILRLFDMSSQFGPAIGIPRTKRWSRAHKLKLNPPIEVLAVLVREEGRGNEKSQRAYVDELMSSKFTGTEGA</sequence>
<feature type="region of interest" description="Disordered" evidence="1">
    <location>
        <begin position="1"/>
        <end position="31"/>
    </location>
</feature>
<evidence type="ECO:0000313" key="2">
    <source>
        <dbReference type="EMBL" id="KAL2068871.1"/>
    </source>
</evidence>
<keyword evidence="3" id="KW-1185">Reference proteome</keyword>
<organism evidence="2 3">
    <name type="scientific">Oculimacula yallundae</name>
    <dbReference type="NCBI Taxonomy" id="86028"/>
    <lineage>
        <taxon>Eukaryota</taxon>
        <taxon>Fungi</taxon>
        <taxon>Dikarya</taxon>
        <taxon>Ascomycota</taxon>
        <taxon>Pezizomycotina</taxon>
        <taxon>Leotiomycetes</taxon>
        <taxon>Helotiales</taxon>
        <taxon>Ploettnerulaceae</taxon>
        <taxon>Oculimacula</taxon>
    </lineage>
</organism>
<dbReference type="Proteomes" id="UP001595075">
    <property type="component" value="Unassembled WGS sequence"/>
</dbReference>
<name>A0ABR4CH76_9HELO</name>
<dbReference type="EMBL" id="JAZHXI010000008">
    <property type="protein sequence ID" value="KAL2068871.1"/>
    <property type="molecule type" value="Genomic_DNA"/>
</dbReference>
<proteinExistence type="predicted"/>
<dbReference type="InterPro" id="IPR007218">
    <property type="entry name" value="DNA_pol_delta_4"/>
</dbReference>